<sequence>MPMLRPNPRPVAGSTVIRITVDALHDEGRKRVPLTEERLTASRKAILQQSDNQYRPTGPQNTSRAGVQQDLLVVVQHALKILEEILPEQIRELETWEQEAEDDAEVATHSSILLLDRSGL</sequence>
<accession>A0A139I8K0</accession>
<organism evidence="1 2">
    <name type="scientific">Pseudocercospora musae</name>
    <dbReference type="NCBI Taxonomy" id="113226"/>
    <lineage>
        <taxon>Eukaryota</taxon>
        <taxon>Fungi</taxon>
        <taxon>Dikarya</taxon>
        <taxon>Ascomycota</taxon>
        <taxon>Pezizomycotina</taxon>
        <taxon>Dothideomycetes</taxon>
        <taxon>Dothideomycetidae</taxon>
        <taxon>Mycosphaerellales</taxon>
        <taxon>Mycosphaerellaceae</taxon>
        <taxon>Pseudocercospora</taxon>
    </lineage>
</organism>
<evidence type="ECO:0000313" key="2">
    <source>
        <dbReference type="Proteomes" id="UP000073492"/>
    </source>
</evidence>
<protein>
    <submittedName>
        <fullName evidence="1">Uncharacterized protein</fullName>
    </submittedName>
</protein>
<gene>
    <name evidence="1" type="ORF">AC579_1983</name>
</gene>
<comment type="caution">
    <text evidence="1">The sequence shown here is derived from an EMBL/GenBank/DDBJ whole genome shotgun (WGS) entry which is preliminary data.</text>
</comment>
<name>A0A139I8K0_9PEZI</name>
<evidence type="ECO:0000313" key="1">
    <source>
        <dbReference type="EMBL" id="KXT11048.1"/>
    </source>
</evidence>
<dbReference type="OrthoDB" id="3900342at2759"/>
<dbReference type="EMBL" id="LFZO01000222">
    <property type="protein sequence ID" value="KXT11048.1"/>
    <property type="molecule type" value="Genomic_DNA"/>
</dbReference>
<dbReference type="AlphaFoldDB" id="A0A139I8K0"/>
<keyword evidence="2" id="KW-1185">Reference proteome</keyword>
<reference evidence="1 2" key="1">
    <citation type="submission" date="2015-07" db="EMBL/GenBank/DDBJ databases">
        <title>Comparative genomics of the Sigatoka disease complex on banana suggests a link between parallel evolutionary changes in Pseudocercospora fijiensis and Pseudocercospora eumusae and increased virulence on the banana host.</title>
        <authorList>
            <person name="Chang T.-C."/>
            <person name="Salvucci A."/>
            <person name="Crous P.W."/>
            <person name="Stergiopoulos I."/>
        </authorList>
    </citation>
    <scope>NUCLEOTIDE SEQUENCE [LARGE SCALE GENOMIC DNA]</scope>
    <source>
        <strain evidence="1 2">CBS 116634</strain>
    </source>
</reference>
<dbReference type="Proteomes" id="UP000073492">
    <property type="component" value="Unassembled WGS sequence"/>
</dbReference>
<proteinExistence type="predicted"/>